<dbReference type="SUPFAM" id="SSF49879">
    <property type="entry name" value="SMAD/FHA domain"/>
    <property type="match status" value="1"/>
</dbReference>
<keyword evidence="7 11" id="KW-0175">Coiled coil</keyword>
<dbReference type="OrthoDB" id="3176171at2759"/>
<comment type="subcellular location">
    <subcellularLocation>
        <location evidence="1">Cytoplasm</location>
        <location evidence="1">Cytoskeleton</location>
    </subcellularLocation>
</comment>
<dbReference type="FunFam" id="3.40.850.10:FF:000047">
    <property type="entry name" value="Kinesin family protein"/>
    <property type="match status" value="1"/>
</dbReference>
<feature type="binding site" evidence="10">
    <location>
        <begin position="80"/>
        <end position="87"/>
    </location>
    <ligand>
        <name>ATP</name>
        <dbReference type="ChEBI" id="CHEBI:30616"/>
    </ligand>
</feature>
<dbReference type="Pfam" id="PF00498">
    <property type="entry name" value="FHA"/>
    <property type="match status" value="1"/>
</dbReference>
<dbReference type="GO" id="GO:0047496">
    <property type="term" value="P:vesicle transport along microtubule"/>
    <property type="evidence" value="ECO:0007669"/>
    <property type="project" value="UniProtKB-ARBA"/>
</dbReference>
<dbReference type="InterPro" id="IPR036961">
    <property type="entry name" value="Kinesin_motor_dom_sf"/>
</dbReference>
<dbReference type="CDD" id="cd01365">
    <property type="entry name" value="KISc_KIF1A_KIF1B"/>
    <property type="match status" value="1"/>
</dbReference>
<evidence type="ECO:0000256" key="12">
    <source>
        <dbReference type="SAM" id="MobiDB-lite"/>
    </source>
</evidence>
<dbReference type="Proteomes" id="UP000094385">
    <property type="component" value="Unassembled WGS sequence"/>
</dbReference>
<keyword evidence="16" id="KW-1185">Reference proteome</keyword>
<evidence type="ECO:0000256" key="2">
    <source>
        <dbReference type="ARBA" id="ARBA00022448"/>
    </source>
</evidence>
<dbReference type="Pfam" id="PF12473">
    <property type="entry name" value="DUF3694"/>
    <property type="match status" value="1"/>
</dbReference>
<evidence type="ECO:0000256" key="9">
    <source>
        <dbReference type="ARBA" id="ARBA00023212"/>
    </source>
</evidence>
<dbReference type="InterPro" id="IPR001849">
    <property type="entry name" value="PH_domain"/>
</dbReference>
<name>A0A1E3QAZ1_LIPST</name>
<evidence type="ECO:0000259" key="14">
    <source>
        <dbReference type="PROSITE" id="PS50067"/>
    </source>
</evidence>
<feature type="compositionally biased region" description="Polar residues" evidence="12">
    <location>
        <begin position="587"/>
        <end position="600"/>
    </location>
</feature>
<dbReference type="InterPro" id="IPR022164">
    <property type="entry name" value="Kinesin-like"/>
</dbReference>
<dbReference type="InterPro" id="IPR032405">
    <property type="entry name" value="Kinesin_assoc"/>
</dbReference>
<dbReference type="Gene3D" id="2.60.200.20">
    <property type="match status" value="1"/>
</dbReference>
<evidence type="ECO:0000256" key="10">
    <source>
        <dbReference type="PROSITE-ProRule" id="PRU00283"/>
    </source>
</evidence>
<dbReference type="PROSITE" id="PS00411">
    <property type="entry name" value="KINESIN_MOTOR_1"/>
    <property type="match status" value="1"/>
</dbReference>
<evidence type="ECO:0000256" key="4">
    <source>
        <dbReference type="ARBA" id="ARBA00022701"/>
    </source>
</evidence>
<dbReference type="GO" id="GO:0008574">
    <property type="term" value="F:plus-end-directed microtubule motor activity"/>
    <property type="evidence" value="ECO:0007669"/>
    <property type="project" value="UniProtKB-ARBA"/>
</dbReference>
<gene>
    <name evidence="15" type="ORF">LIPSTDRAFT_232004</name>
</gene>
<keyword evidence="8 10" id="KW-0505">Motor protein</keyword>
<dbReference type="Gene3D" id="3.40.850.10">
    <property type="entry name" value="Kinesin motor domain"/>
    <property type="match status" value="1"/>
</dbReference>
<evidence type="ECO:0000256" key="5">
    <source>
        <dbReference type="ARBA" id="ARBA00022741"/>
    </source>
</evidence>
<evidence type="ECO:0000256" key="11">
    <source>
        <dbReference type="SAM" id="Coils"/>
    </source>
</evidence>
<dbReference type="GO" id="GO:0005524">
    <property type="term" value="F:ATP binding"/>
    <property type="evidence" value="ECO:0007669"/>
    <property type="project" value="UniProtKB-UniRule"/>
</dbReference>
<keyword evidence="9" id="KW-0206">Cytoskeleton</keyword>
<dbReference type="CDD" id="cd22705">
    <property type="entry name" value="FHA_KIF1"/>
    <property type="match status" value="1"/>
</dbReference>
<organism evidence="15 16">
    <name type="scientific">Lipomyces starkeyi NRRL Y-11557</name>
    <dbReference type="NCBI Taxonomy" id="675824"/>
    <lineage>
        <taxon>Eukaryota</taxon>
        <taxon>Fungi</taxon>
        <taxon>Dikarya</taxon>
        <taxon>Ascomycota</taxon>
        <taxon>Saccharomycotina</taxon>
        <taxon>Lipomycetes</taxon>
        <taxon>Lipomycetales</taxon>
        <taxon>Lipomycetaceae</taxon>
        <taxon>Lipomyces</taxon>
    </lineage>
</organism>
<dbReference type="Pfam" id="PF00169">
    <property type="entry name" value="PH"/>
    <property type="match status" value="1"/>
</dbReference>
<evidence type="ECO:0000256" key="3">
    <source>
        <dbReference type="ARBA" id="ARBA00022490"/>
    </source>
</evidence>
<dbReference type="GO" id="GO:0008017">
    <property type="term" value="F:microtubule binding"/>
    <property type="evidence" value="ECO:0007669"/>
    <property type="project" value="InterPro"/>
</dbReference>
<accession>A0A1E3QAZ1</accession>
<feature type="coiled-coil region" evidence="11">
    <location>
        <begin position="389"/>
        <end position="417"/>
    </location>
</feature>
<dbReference type="InterPro" id="IPR011993">
    <property type="entry name" value="PH-like_dom_sf"/>
</dbReference>
<dbReference type="Pfam" id="PF00225">
    <property type="entry name" value="Kinesin"/>
    <property type="match status" value="1"/>
</dbReference>
<dbReference type="InterPro" id="IPR008984">
    <property type="entry name" value="SMAD_FHA_dom_sf"/>
</dbReference>
<evidence type="ECO:0000256" key="7">
    <source>
        <dbReference type="ARBA" id="ARBA00023054"/>
    </source>
</evidence>
<feature type="region of interest" description="Disordered" evidence="12">
    <location>
        <begin position="1"/>
        <end position="26"/>
    </location>
</feature>
<keyword evidence="6 10" id="KW-0067">ATP-binding</keyword>
<evidence type="ECO:0000313" key="16">
    <source>
        <dbReference type="Proteomes" id="UP000094385"/>
    </source>
</evidence>
<proteinExistence type="inferred from homology"/>
<keyword evidence="5 10" id="KW-0547">Nucleotide-binding</keyword>
<dbReference type="Gene3D" id="6.10.250.2520">
    <property type="match status" value="1"/>
</dbReference>
<dbReference type="SMART" id="SM00233">
    <property type="entry name" value="PH"/>
    <property type="match status" value="1"/>
</dbReference>
<dbReference type="SUPFAM" id="SSF50729">
    <property type="entry name" value="PH domain-like"/>
    <property type="match status" value="1"/>
</dbReference>
<dbReference type="STRING" id="675824.A0A1E3QAZ1"/>
<evidence type="ECO:0000259" key="13">
    <source>
        <dbReference type="PROSITE" id="PS50003"/>
    </source>
</evidence>
<protein>
    <recommendedName>
        <fullName evidence="17">Kinesin motor domain-containing protein</fullName>
    </recommendedName>
</protein>
<evidence type="ECO:0000256" key="8">
    <source>
        <dbReference type="ARBA" id="ARBA00023175"/>
    </source>
</evidence>
<feature type="region of interest" description="Disordered" evidence="12">
    <location>
        <begin position="575"/>
        <end position="600"/>
    </location>
</feature>
<dbReference type="InterPro" id="IPR001752">
    <property type="entry name" value="Kinesin_motor_dom"/>
</dbReference>
<dbReference type="SMART" id="SM00240">
    <property type="entry name" value="FHA"/>
    <property type="match status" value="1"/>
</dbReference>
<dbReference type="EMBL" id="KV454291">
    <property type="protein sequence ID" value="ODQ74869.1"/>
    <property type="molecule type" value="Genomic_DNA"/>
</dbReference>
<dbReference type="InterPro" id="IPR019821">
    <property type="entry name" value="Kinesin_motor_CS"/>
</dbReference>
<dbReference type="InterPro" id="IPR027417">
    <property type="entry name" value="P-loop_NTPase"/>
</dbReference>
<dbReference type="SUPFAM" id="SSF52540">
    <property type="entry name" value="P-loop containing nucleoside triphosphate hydrolases"/>
    <property type="match status" value="1"/>
</dbReference>
<evidence type="ECO:0008006" key="17">
    <source>
        <dbReference type="Google" id="ProtNLM"/>
    </source>
</evidence>
<comment type="similarity">
    <text evidence="10">Belongs to the TRAFAC class myosin-kinesin ATPase superfamily. Kinesin family.</text>
</comment>
<dbReference type="PROSITE" id="PS50003">
    <property type="entry name" value="PH_DOMAIN"/>
    <property type="match status" value="1"/>
</dbReference>
<dbReference type="PANTHER" id="PTHR47117">
    <property type="entry name" value="STAR-RELATED LIPID TRANSFER PROTEIN 9"/>
    <property type="match status" value="1"/>
</dbReference>
<dbReference type="Gene3D" id="2.30.29.30">
    <property type="entry name" value="Pleckstrin-homology domain (PH domain)/Phosphotyrosine-binding domain (PTB)"/>
    <property type="match status" value="1"/>
</dbReference>
<dbReference type="PROSITE" id="PS50067">
    <property type="entry name" value="KINESIN_MOTOR_2"/>
    <property type="match status" value="1"/>
</dbReference>
<evidence type="ECO:0000256" key="1">
    <source>
        <dbReference type="ARBA" id="ARBA00004245"/>
    </source>
</evidence>
<dbReference type="GO" id="GO:0005874">
    <property type="term" value="C:microtubule"/>
    <property type="evidence" value="ECO:0007669"/>
    <property type="project" value="UniProtKB-KW"/>
</dbReference>
<dbReference type="InterPro" id="IPR000253">
    <property type="entry name" value="FHA_dom"/>
</dbReference>
<keyword evidence="3" id="KW-0963">Cytoplasm</keyword>
<dbReference type="Pfam" id="PF16183">
    <property type="entry name" value="Kinesin_assoc"/>
    <property type="match status" value="1"/>
</dbReference>
<evidence type="ECO:0000313" key="15">
    <source>
        <dbReference type="EMBL" id="ODQ74869.1"/>
    </source>
</evidence>
<keyword evidence="2" id="KW-0813">Transport</keyword>
<sequence>MEEDQTVVQAPDDSPGSKSTPSKSFSRAEKMKIFKYDKSYWSFDSIDEKYAGQEQVFNDLGMPLLDNAFKGFNNCIFAYGQTGSGKSYSMMGPRDEPGVIPRICQQLFARIAEISKDDSHTFTVEVSYLEIYNERVRDLLNPKNKGNLRVREHPSLGPYVEDLSRLAVGSFAEIEELMDEGNKARTVAATNMNETSSRSHAVFTLTVTQKTHDFATNMDAEKVSRISLVDLAGSERASATGATGSRLKEGTEINRSLSALGRVIRILADLSSGKKQKDAAVVPYRDSALTWLLKDSLGGNSMTAMIATISPADINYDETLSTLRYADSAKRIKNHAIVNEDPNAKLIRELKEELGLLRTKLETGDGKLGEVIPLDNQLISITAPDGTIRNVARKEIAEQLNASEKLLKEMNQTWEERLAMTQEIHKQREAALEELGINIEKGFVGLHTPKNIPYLVNLSDDPLLAECLVYNLKRGSTRVGNADSLTTAQIRLHGSKILTDHCIFENEDGVVTIIPNDNAAVMVNGLRLSAARRLHSGDRIILGDFHIFRFNHPQEALMQRHKGTRKIRAPSAIYAERKKAVSPTEGPKSSSASDDTERASISSDYVDFPSFEEISSGAGTPNPVTLAAEDAMGDWSFARMEAAKTYLGPDATTNIASLTDEELDRLFDEMQRVRSIRKGRPESGLDMYDGDTDSMFSASSSPFASRDRRSINGIYDYFSEDPFLPTASRRNSTTDVYRPDSLKMKINQVRTELRGRMEVQRELESKLRENMNISPSPSQHSEKELVDNLQRQLSVSSPPFTPKRKPELSQEEKILASKVIAKWRRRGSLRMMDTIYRHALLLKEAQIMSNEMNQDVRFQFTVVDEGFVAASSYDLVLNNAEPEEDEALMNAPKPSIAVRAMDFRDEVIKLFSIEKLASKVKSMRNIYNESPLYAEVHGLSKTVPLSDTFLQKYTYVGDAYVPMIGALRGHKTEFSSDIISPHTLSVIGLVNVSLEPSEGDPADPGDGLSSFTIVAHLKSILGFSEREFTEVHVQMFLPGGSETSYPGGISTSQVVSGFGDSAVVFDSYHAISFSSGLSVPMVRSPANSTLLQLKIFAKISSIHLEKLQSWDDMREEGAKAERVSSSLDKSDLAIQKHDAFVKIQVLELSDSGLYEAVDIVRGYDDEKGLLHLHIGVQKRIRLSITHSSGDSFDWSNISKLAVSDVRLIDPQGDIHSSESKCDRVELRLINKLKTIANADGTRTVTVIGQWDSSAHSSIFLDSTTSDKCRIVISLNWQVSTPSITSPVEFTTNLVGVMQGRAARAPSRLSLILSSSRITHSYVALFQVQLRPYNAADPRPLWIQSTYISGEEYLGTWKPRGVSLVEQYTAARNLRIKRAELDHTNTVLCYVNVKDFPHSDSETFDDRQVHLLVMVLNLWKRNFRYERARSTSPISYLANPQAGMKYVADVRQVSKSSTSVKGGYAWMPDDAMQSWERRYIDLRRSYLHVYNLPDMDEVFAINVTQCRIGYKPEVLESLQRPNIFAIYTDNGTHLICVKSHSELSEWVMKIGQGFGSDQTVMQD</sequence>
<dbReference type="FunFam" id="2.60.200.20:FF:000021">
    <property type="entry name" value="Kinesin family protein"/>
    <property type="match status" value="1"/>
</dbReference>
<dbReference type="PRINTS" id="PR00380">
    <property type="entry name" value="KINESINHEAVY"/>
</dbReference>
<dbReference type="SMART" id="SM00129">
    <property type="entry name" value="KISc"/>
    <property type="match status" value="1"/>
</dbReference>
<feature type="compositionally biased region" description="Polar residues" evidence="12">
    <location>
        <begin position="16"/>
        <end position="25"/>
    </location>
</feature>
<reference evidence="15 16" key="1">
    <citation type="journal article" date="2016" name="Proc. Natl. Acad. Sci. U.S.A.">
        <title>Comparative genomics of biotechnologically important yeasts.</title>
        <authorList>
            <person name="Riley R."/>
            <person name="Haridas S."/>
            <person name="Wolfe K.H."/>
            <person name="Lopes M.R."/>
            <person name="Hittinger C.T."/>
            <person name="Goeker M."/>
            <person name="Salamov A.A."/>
            <person name="Wisecaver J.H."/>
            <person name="Long T.M."/>
            <person name="Calvey C.H."/>
            <person name="Aerts A.L."/>
            <person name="Barry K.W."/>
            <person name="Choi C."/>
            <person name="Clum A."/>
            <person name="Coughlan A.Y."/>
            <person name="Deshpande S."/>
            <person name="Douglass A.P."/>
            <person name="Hanson S.J."/>
            <person name="Klenk H.-P."/>
            <person name="LaButti K.M."/>
            <person name="Lapidus A."/>
            <person name="Lindquist E.A."/>
            <person name="Lipzen A.M."/>
            <person name="Meier-Kolthoff J.P."/>
            <person name="Ohm R.A."/>
            <person name="Otillar R.P."/>
            <person name="Pangilinan J.L."/>
            <person name="Peng Y."/>
            <person name="Rokas A."/>
            <person name="Rosa C.A."/>
            <person name="Scheuner C."/>
            <person name="Sibirny A.A."/>
            <person name="Slot J.C."/>
            <person name="Stielow J.B."/>
            <person name="Sun H."/>
            <person name="Kurtzman C.P."/>
            <person name="Blackwell M."/>
            <person name="Grigoriev I.V."/>
            <person name="Jeffries T.W."/>
        </authorList>
    </citation>
    <scope>NUCLEOTIDE SEQUENCE [LARGE SCALE GENOMIC DNA]</scope>
    <source>
        <strain evidence="15 16">NRRL Y-11557</strain>
    </source>
</reference>
<feature type="domain" description="Kinesin motor" evidence="14">
    <location>
        <begin position="1"/>
        <end position="332"/>
    </location>
</feature>
<keyword evidence="4" id="KW-0493">Microtubule</keyword>
<dbReference type="GO" id="GO:0005546">
    <property type="term" value="F:phosphatidylinositol-4,5-bisphosphate binding"/>
    <property type="evidence" value="ECO:0007669"/>
    <property type="project" value="UniProtKB-ARBA"/>
</dbReference>
<evidence type="ECO:0000256" key="6">
    <source>
        <dbReference type="ARBA" id="ARBA00022840"/>
    </source>
</evidence>
<feature type="domain" description="PH" evidence="13">
    <location>
        <begin position="1457"/>
        <end position="1554"/>
    </location>
</feature>